<comment type="caution">
    <text evidence="1">The sequence shown here is derived from an EMBL/GenBank/DDBJ whole genome shotgun (WGS) entry which is preliminary data.</text>
</comment>
<keyword evidence="2" id="KW-1185">Reference proteome</keyword>
<evidence type="ECO:0000313" key="2">
    <source>
        <dbReference type="Proteomes" id="UP000265618"/>
    </source>
</evidence>
<name>A0A9K3DCJ8_9EUKA</name>
<accession>A0A9K3DCJ8</accession>
<dbReference type="EMBL" id="BDIP01007651">
    <property type="protein sequence ID" value="GIQ91403.1"/>
    <property type="molecule type" value="Genomic_DNA"/>
</dbReference>
<gene>
    <name evidence="1" type="ORF">KIPB_014638</name>
</gene>
<reference evidence="1 2" key="1">
    <citation type="journal article" date="2018" name="PLoS ONE">
        <title>The draft genome of Kipferlia bialata reveals reductive genome evolution in fornicate parasites.</title>
        <authorList>
            <person name="Tanifuji G."/>
            <person name="Takabayashi S."/>
            <person name="Kume K."/>
            <person name="Takagi M."/>
            <person name="Nakayama T."/>
            <person name="Kamikawa R."/>
            <person name="Inagaki Y."/>
            <person name="Hashimoto T."/>
        </authorList>
    </citation>
    <scope>NUCLEOTIDE SEQUENCE [LARGE SCALE GENOMIC DNA]</scope>
    <source>
        <strain evidence="1">NY0173</strain>
    </source>
</reference>
<dbReference type="Proteomes" id="UP000265618">
    <property type="component" value="Unassembled WGS sequence"/>
</dbReference>
<sequence length="71" mass="7858">LSITVTDGEVDPALATKILRKRCSGQPLDTLRLEMDKAGHNAISTAFQSLVKGNTPREVHTYNWSIIAMYI</sequence>
<organism evidence="1 2">
    <name type="scientific">Kipferlia bialata</name>
    <dbReference type="NCBI Taxonomy" id="797122"/>
    <lineage>
        <taxon>Eukaryota</taxon>
        <taxon>Metamonada</taxon>
        <taxon>Carpediemonas-like organisms</taxon>
        <taxon>Kipferlia</taxon>
    </lineage>
</organism>
<dbReference type="AlphaFoldDB" id="A0A9K3DCJ8"/>
<protein>
    <submittedName>
        <fullName evidence="1">Uncharacterized protein</fullName>
    </submittedName>
</protein>
<evidence type="ECO:0000313" key="1">
    <source>
        <dbReference type="EMBL" id="GIQ91403.1"/>
    </source>
</evidence>
<feature type="non-terminal residue" evidence="1">
    <location>
        <position position="1"/>
    </location>
</feature>
<proteinExistence type="predicted"/>